<protein>
    <submittedName>
        <fullName evidence="1">Uncharacterized protein</fullName>
    </submittedName>
</protein>
<dbReference type="Proteomes" id="UP001487740">
    <property type="component" value="Unassembled WGS sequence"/>
</dbReference>
<comment type="caution">
    <text evidence="1">The sequence shown here is derived from an EMBL/GenBank/DDBJ whole genome shotgun (WGS) entry which is preliminary data.</text>
</comment>
<evidence type="ECO:0000313" key="2">
    <source>
        <dbReference type="Proteomes" id="UP001487740"/>
    </source>
</evidence>
<organism evidence="1 2">
    <name type="scientific">Scylla paramamosain</name>
    <name type="common">Mud crab</name>
    <dbReference type="NCBI Taxonomy" id="85552"/>
    <lineage>
        <taxon>Eukaryota</taxon>
        <taxon>Metazoa</taxon>
        <taxon>Ecdysozoa</taxon>
        <taxon>Arthropoda</taxon>
        <taxon>Crustacea</taxon>
        <taxon>Multicrustacea</taxon>
        <taxon>Malacostraca</taxon>
        <taxon>Eumalacostraca</taxon>
        <taxon>Eucarida</taxon>
        <taxon>Decapoda</taxon>
        <taxon>Pleocyemata</taxon>
        <taxon>Brachyura</taxon>
        <taxon>Eubrachyura</taxon>
        <taxon>Portunoidea</taxon>
        <taxon>Portunidae</taxon>
        <taxon>Portuninae</taxon>
        <taxon>Scylla</taxon>
    </lineage>
</organism>
<sequence>MPLFVLGLLGLDTAIFKQSSSRLYNPPSALSTCNLFLARSMALIWVLLSCRGIVPMTSFEFDIHLNRLMISSNNGSWRPTVAASSTKVLKLIVLCSVSFKGPFIAQPNLVLIANGSPSQPLRISNGVITVGASCLINSSTVSCFSCFPYLSKGVKLLK</sequence>
<dbReference type="AlphaFoldDB" id="A0AAW0SP21"/>
<gene>
    <name evidence="1" type="ORF">O3P69_008540</name>
</gene>
<keyword evidence="2" id="KW-1185">Reference proteome</keyword>
<dbReference type="EMBL" id="JARAKH010000049">
    <property type="protein sequence ID" value="KAK8375862.1"/>
    <property type="molecule type" value="Genomic_DNA"/>
</dbReference>
<name>A0AAW0SP21_SCYPA</name>
<proteinExistence type="predicted"/>
<accession>A0AAW0SP21</accession>
<evidence type="ECO:0000313" key="1">
    <source>
        <dbReference type="EMBL" id="KAK8375862.1"/>
    </source>
</evidence>
<reference evidence="1 2" key="1">
    <citation type="submission" date="2023-03" db="EMBL/GenBank/DDBJ databases">
        <title>High-quality genome of Scylla paramamosain provides insights in environmental adaptation.</title>
        <authorList>
            <person name="Zhang L."/>
        </authorList>
    </citation>
    <scope>NUCLEOTIDE SEQUENCE [LARGE SCALE GENOMIC DNA]</scope>
    <source>
        <strain evidence="1">LZ_2023a</strain>
        <tissue evidence="1">Muscle</tissue>
    </source>
</reference>